<gene>
    <name evidence="2" type="ORF">SETIT_4G261900v2</name>
</gene>
<protein>
    <submittedName>
        <fullName evidence="2">Uncharacterized protein</fullName>
    </submittedName>
</protein>
<feature type="region of interest" description="Disordered" evidence="1">
    <location>
        <begin position="1"/>
        <end position="26"/>
    </location>
</feature>
<reference evidence="2" key="2">
    <citation type="submission" date="2015-07" db="EMBL/GenBank/DDBJ databases">
        <authorList>
            <person name="Noorani M."/>
        </authorList>
    </citation>
    <scope>NUCLEOTIDE SEQUENCE</scope>
    <source>
        <strain evidence="2">Yugu1</strain>
    </source>
</reference>
<accession>A0A368QYE1</accession>
<organism evidence="2">
    <name type="scientific">Setaria italica</name>
    <name type="common">Foxtail millet</name>
    <name type="synonym">Panicum italicum</name>
    <dbReference type="NCBI Taxonomy" id="4555"/>
    <lineage>
        <taxon>Eukaryota</taxon>
        <taxon>Viridiplantae</taxon>
        <taxon>Streptophyta</taxon>
        <taxon>Embryophyta</taxon>
        <taxon>Tracheophyta</taxon>
        <taxon>Spermatophyta</taxon>
        <taxon>Magnoliopsida</taxon>
        <taxon>Liliopsida</taxon>
        <taxon>Poales</taxon>
        <taxon>Poaceae</taxon>
        <taxon>PACMAD clade</taxon>
        <taxon>Panicoideae</taxon>
        <taxon>Panicodae</taxon>
        <taxon>Paniceae</taxon>
        <taxon>Cenchrinae</taxon>
        <taxon>Setaria</taxon>
    </lineage>
</organism>
<reference evidence="2" key="1">
    <citation type="journal article" date="2012" name="Nat. Biotechnol.">
        <title>Reference genome sequence of the model plant Setaria.</title>
        <authorList>
            <person name="Bennetzen J.L."/>
            <person name="Schmutz J."/>
            <person name="Wang H."/>
            <person name="Percifield R."/>
            <person name="Hawkins J."/>
            <person name="Pontaroli A.C."/>
            <person name="Estep M."/>
            <person name="Feng L."/>
            <person name="Vaughn J.N."/>
            <person name="Grimwood J."/>
            <person name="Jenkins J."/>
            <person name="Barry K."/>
            <person name="Lindquist E."/>
            <person name="Hellsten U."/>
            <person name="Deshpande S."/>
            <person name="Wang X."/>
            <person name="Wu X."/>
            <person name="Mitros T."/>
            <person name="Triplett J."/>
            <person name="Yang X."/>
            <person name="Ye C.Y."/>
            <person name="Mauro-Herrera M."/>
            <person name="Wang L."/>
            <person name="Li P."/>
            <person name="Sharma M."/>
            <person name="Sharma R."/>
            <person name="Ronald P.C."/>
            <person name="Panaud O."/>
            <person name="Kellogg E.A."/>
            <person name="Brutnell T.P."/>
            <person name="Doust A.N."/>
            <person name="Tuskan G.A."/>
            <person name="Rokhsar D."/>
            <person name="Devos K.M."/>
        </authorList>
    </citation>
    <scope>NUCLEOTIDE SEQUENCE [LARGE SCALE GENOMIC DNA]</scope>
    <source>
        <strain evidence="2">Yugu1</strain>
    </source>
</reference>
<evidence type="ECO:0000313" key="2">
    <source>
        <dbReference type="EMBL" id="RCV22965.1"/>
    </source>
</evidence>
<dbReference type="EMBL" id="CM003531">
    <property type="protein sequence ID" value="RCV22965.1"/>
    <property type="molecule type" value="Genomic_DNA"/>
</dbReference>
<evidence type="ECO:0000256" key="1">
    <source>
        <dbReference type="SAM" id="MobiDB-lite"/>
    </source>
</evidence>
<sequence>MTKQGVQSGSGAAAAAVGGRRGVEATEEQARTIISMAKRAVEEEAKISGDGSAAAGIPSLKRSLECFLEGRKNKATSSAANRRRRRLESSSSTSSSN</sequence>
<dbReference type="AlphaFoldDB" id="A0A368QYE1"/>
<feature type="compositionally biased region" description="Low complexity" evidence="1">
    <location>
        <begin position="1"/>
        <end position="18"/>
    </location>
</feature>
<dbReference type="OrthoDB" id="691359at2759"/>
<proteinExistence type="predicted"/>
<feature type="region of interest" description="Disordered" evidence="1">
    <location>
        <begin position="72"/>
        <end position="97"/>
    </location>
</feature>
<name>A0A368QYE1_SETIT</name>